<dbReference type="AlphaFoldDB" id="A0A917VRL7"/>
<comment type="subcellular location">
    <subcellularLocation>
        <location evidence="1">Membrane</location>
        <topology evidence="1">Single-pass membrane protein</topology>
    </subcellularLocation>
</comment>
<evidence type="ECO:0000256" key="4">
    <source>
        <dbReference type="ARBA" id="ARBA00023136"/>
    </source>
</evidence>
<evidence type="ECO:0000256" key="1">
    <source>
        <dbReference type="ARBA" id="ARBA00004167"/>
    </source>
</evidence>
<organism evidence="5 6">
    <name type="scientific">Sphaerisporangium melleum</name>
    <dbReference type="NCBI Taxonomy" id="321316"/>
    <lineage>
        <taxon>Bacteria</taxon>
        <taxon>Bacillati</taxon>
        <taxon>Actinomycetota</taxon>
        <taxon>Actinomycetes</taxon>
        <taxon>Streptosporangiales</taxon>
        <taxon>Streptosporangiaceae</taxon>
        <taxon>Sphaerisporangium</taxon>
    </lineage>
</organism>
<dbReference type="GO" id="GO:0016020">
    <property type="term" value="C:membrane"/>
    <property type="evidence" value="ECO:0007669"/>
    <property type="project" value="UniProtKB-SubCell"/>
</dbReference>
<dbReference type="InterPro" id="IPR007343">
    <property type="entry name" value="Uncharacterised_pept_Zn_put"/>
</dbReference>
<keyword evidence="3" id="KW-1133">Transmembrane helix</keyword>
<dbReference type="PANTHER" id="PTHR30168:SF0">
    <property type="entry name" value="INNER MEMBRANE PROTEIN"/>
    <property type="match status" value="1"/>
</dbReference>
<protein>
    <recommendedName>
        <fullName evidence="7">Metalloprotease</fullName>
    </recommendedName>
</protein>
<evidence type="ECO:0000256" key="3">
    <source>
        <dbReference type="ARBA" id="ARBA00022989"/>
    </source>
</evidence>
<dbReference type="Pfam" id="PF04228">
    <property type="entry name" value="Zn_peptidase"/>
    <property type="match status" value="1"/>
</dbReference>
<accession>A0A917VRL7</accession>
<reference evidence="5" key="2">
    <citation type="submission" date="2020-09" db="EMBL/GenBank/DDBJ databases">
        <authorList>
            <person name="Sun Q."/>
            <person name="Ohkuma M."/>
        </authorList>
    </citation>
    <scope>NUCLEOTIDE SEQUENCE</scope>
    <source>
        <strain evidence="5">JCM 13064</strain>
    </source>
</reference>
<keyword evidence="4" id="KW-0472">Membrane</keyword>
<evidence type="ECO:0008006" key="7">
    <source>
        <dbReference type="Google" id="ProtNLM"/>
    </source>
</evidence>
<name>A0A917VRL7_9ACTN</name>
<sequence length="223" mass="26066">MDNLLYALTPGRVTCRPPEIRTGDWKSMRRYLTTVSACLDRVWTRHFQRARVYYRPPERRFVRQRVRDRECGLMPSKGADGTYCDATRTYYVIVAGEDLVPWAEAIMAELVAHEYAHHVQNMSYISDYYQEAYDVARGRAREDLLSRRMELQAECFAGVALHAMRAAVPPWHRFREQYTGTLDAAWVRDHGRLATQLRWLERGYRTGRPGTCDTWSPAVRQVT</sequence>
<evidence type="ECO:0000256" key="2">
    <source>
        <dbReference type="ARBA" id="ARBA00022692"/>
    </source>
</evidence>
<dbReference type="EMBL" id="BMNT01000036">
    <property type="protein sequence ID" value="GGL07223.1"/>
    <property type="molecule type" value="Genomic_DNA"/>
</dbReference>
<dbReference type="Proteomes" id="UP000645217">
    <property type="component" value="Unassembled WGS sequence"/>
</dbReference>
<dbReference type="PANTHER" id="PTHR30168">
    <property type="entry name" value="PUTATIVE MEMBRANE PROTEIN YPFJ"/>
    <property type="match status" value="1"/>
</dbReference>
<keyword evidence="2" id="KW-0812">Transmembrane</keyword>
<comment type="caution">
    <text evidence="5">The sequence shown here is derived from an EMBL/GenBank/DDBJ whole genome shotgun (WGS) entry which is preliminary data.</text>
</comment>
<reference evidence="5" key="1">
    <citation type="journal article" date="2014" name="Int. J. Syst. Evol. Microbiol.">
        <title>Complete genome sequence of Corynebacterium casei LMG S-19264T (=DSM 44701T), isolated from a smear-ripened cheese.</title>
        <authorList>
            <consortium name="US DOE Joint Genome Institute (JGI-PGF)"/>
            <person name="Walter F."/>
            <person name="Albersmeier A."/>
            <person name="Kalinowski J."/>
            <person name="Ruckert C."/>
        </authorList>
    </citation>
    <scope>NUCLEOTIDE SEQUENCE</scope>
    <source>
        <strain evidence="5">JCM 13064</strain>
    </source>
</reference>
<proteinExistence type="predicted"/>
<gene>
    <name evidence="5" type="ORF">GCM10007964_56900</name>
</gene>
<evidence type="ECO:0000313" key="5">
    <source>
        <dbReference type="EMBL" id="GGL07223.1"/>
    </source>
</evidence>
<evidence type="ECO:0000313" key="6">
    <source>
        <dbReference type="Proteomes" id="UP000645217"/>
    </source>
</evidence>
<keyword evidence="6" id="KW-1185">Reference proteome</keyword>